<evidence type="ECO:0000256" key="1">
    <source>
        <dbReference type="SAM" id="Phobius"/>
    </source>
</evidence>
<keyword evidence="1" id="KW-1133">Transmembrane helix</keyword>
<sequence length="105" mass="11984">MGKMGRLYRRVKVLYLMFWTGLMMSITLYLLGMDSPAWTMGYVSLLAVIILFTLIANVKLHQLAVKEESNRYTLGLKATVLSCLFLTPLEAVIVLPAINLYRLKR</sequence>
<dbReference type="RefSeq" id="WP_248942918.1">
    <property type="nucleotide sequence ID" value="NZ_JAKIKS010000165.1"/>
</dbReference>
<accession>A0ABT0LK24</accession>
<feature type="transmembrane region" description="Helical" evidence="1">
    <location>
        <begin position="37"/>
        <end position="58"/>
    </location>
</feature>
<protein>
    <recommendedName>
        <fullName evidence="4">DUF4234 domain-containing protein</fullName>
    </recommendedName>
</protein>
<keyword evidence="1" id="KW-0812">Transmembrane</keyword>
<feature type="transmembrane region" description="Helical" evidence="1">
    <location>
        <begin position="12"/>
        <end position="31"/>
    </location>
</feature>
<evidence type="ECO:0000313" key="3">
    <source>
        <dbReference type="Proteomes" id="UP001203423"/>
    </source>
</evidence>
<proteinExistence type="predicted"/>
<gene>
    <name evidence="2" type="ORF">L2764_24130</name>
</gene>
<feature type="transmembrane region" description="Helical" evidence="1">
    <location>
        <begin position="79"/>
        <end position="101"/>
    </location>
</feature>
<dbReference type="EMBL" id="JAKIKS010000165">
    <property type="protein sequence ID" value="MCL1127476.1"/>
    <property type="molecule type" value="Genomic_DNA"/>
</dbReference>
<keyword evidence="3" id="KW-1185">Reference proteome</keyword>
<evidence type="ECO:0008006" key="4">
    <source>
        <dbReference type="Google" id="ProtNLM"/>
    </source>
</evidence>
<dbReference type="Proteomes" id="UP001203423">
    <property type="component" value="Unassembled WGS sequence"/>
</dbReference>
<organism evidence="2 3">
    <name type="scientific">Shewanella surugensis</name>
    <dbReference type="NCBI Taxonomy" id="212020"/>
    <lineage>
        <taxon>Bacteria</taxon>
        <taxon>Pseudomonadati</taxon>
        <taxon>Pseudomonadota</taxon>
        <taxon>Gammaproteobacteria</taxon>
        <taxon>Alteromonadales</taxon>
        <taxon>Shewanellaceae</taxon>
        <taxon>Shewanella</taxon>
    </lineage>
</organism>
<reference evidence="2 3" key="1">
    <citation type="submission" date="2022-01" db="EMBL/GenBank/DDBJ databases">
        <title>Whole genome-based taxonomy of the Shewanellaceae.</title>
        <authorList>
            <person name="Martin-Rodriguez A.J."/>
        </authorList>
    </citation>
    <scope>NUCLEOTIDE SEQUENCE [LARGE SCALE GENOMIC DNA]</scope>
    <source>
        <strain evidence="2 3">DSM 17177</strain>
    </source>
</reference>
<name>A0ABT0LK24_9GAMM</name>
<comment type="caution">
    <text evidence="2">The sequence shown here is derived from an EMBL/GenBank/DDBJ whole genome shotgun (WGS) entry which is preliminary data.</text>
</comment>
<keyword evidence="1" id="KW-0472">Membrane</keyword>
<evidence type="ECO:0000313" key="2">
    <source>
        <dbReference type="EMBL" id="MCL1127476.1"/>
    </source>
</evidence>